<evidence type="ECO:0000313" key="2">
    <source>
        <dbReference type="EMBL" id="KEQ70839.1"/>
    </source>
</evidence>
<feature type="compositionally biased region" description="Polar residues" evidence="1">
    <location>
        <begin position="55"/>
        <end position="68"/>
    </location>
</feature>
<evidence type="ECO:0000256" key="1">
    <source>
        <dbReference type="SAM" id="MobiDB-lite"/>
    </source>
</evidence>
<dbReference type="Proteomes" id="UP000027730">
    <property type="component" value="Unassembled WGS sequence"/>
</dbReference>
<keyword evidence="3" id="KW-1185">Reference proteome</keyword>
<dbReference type="EMBL" id="KL584716">
    <property type="protein sequence ID" value="KEQ70839.1"/>
    <property type="molecule type" value="Genomic_DNA"/>
</dbReference>
<sequence length="146" mass="15994">MAAPPSGQTHPEIIDYAIASISMSLPDVQAHFTQTWRPQPKTIKNMARRLANRWNKATSQQIPAQHNTTAHHDASIQQDASNHDDASISHTTQQHTPVQLSFPVVQASAIPIHSKMPVPIKTCSPAPTSLKQEGVPATLKQEEESK</sequence>
<feature type="region of interest" description="Disordered" evidence="1">
    <location>
        <begin position="121"/>
        <end position="146"/>
    </location>
</feature>
<dbReference type="HOGENOM" id="CLU_1777062_0_0_1"/>
<accession>A0A074WGT4</accession>
<protein>
    <submittedName>
        <fullName evidence="2">Uncharacterized protein</fullName>
    </submittedName>
</protein>
<organism evidence="2 3">
    <name type="scientific">Aureobasidium namibiae CBS 147.97</name>
    <dbReference type="NCBI Taxonomy" id="1043004"/>
    <lineage>
        <taxon>Eukaryota</taxon>
        <taxon>Fungi</taxon>
        <taxon>Dikarya</taxon>
        <taxon>Ascomycota</taxon>
        <taxon>Pezizomycotina</taxon>
        <taxon>Dothideomycetes</taxon>
        <taxon>Dothideomycetidae</taxon>
        <taxon>Dothideales</taxon>
        <taxon>Saccotheciaceae</taxon>
        <taxon>Aureobasidium</taxon>
    </lineage>
</organism>
<dbReference type="AlphaFoldDB" id="A0A074WGT4"/>
<name>A0A074WGT4_9PEZI</name>
<proteinExistence type="predicted"/>
<dbReference type="RefSeq" id="XP_013425025.1">
    <property type="nucleotide sequence ID" value="XM_013569571.1"/>
</dbReference>
<dbReference type="GeneID" id="25417338"/>
<feature type="region of interest" description="Disordered" evidence="1">
    <location>
        <begin position="55"/>
        <end position="99"/>
    </location>
</feature>
<evidence type="ECO:0000313" key="3">
    <source>
        <dbReference type="Proteomes" id="UP000027730"/>
    </source>
</evidence>
<feature type="compositionally biased region" description="Polar residues" evidence="1">
    <location>
        <begin position="88"/>
        <end position="99"/>
    </location>
</feature>
<gene>
    <name evidence="2" type="ORF">M436DRAFT_84402</name>
</gene>
<reference evidence="2 3" key="1">
    <citation type="journal article" date="2014" name="BMC Genomics">
        <title>Genome sequencing of four Aureobasidium pullulans varieties: biotechnological potential, stress tolerance, and description of new species.</title>
        <authorList>
            <person name="Gostin Ar C."/>
            <person name="Ohm R.A."/>
            <person name="Kogej T."/>
            <person name="Sonjak S."/>
            <person name="Turk M."/>
            <person name="Zajc J."/>
            <person name="Zalar P."/>
            <person name="Grube M."/>
            <person name="Sun H."/>
            <person name="Han J."/>
            <person name="Sharma A."/>
            <person name="Chiniquy J."/>
            <person name="Ngan C.Y."/>
            <person name="Lipzen A."/>
            <person name="Barry K."/>
            <person name="Grigoriev I.V."/>
            <person name="Gunde-Cimerman N."/>
        </authorList>
    </citation>
    <scope>NUCLEOTIDE SEQUENCE [LARGE SCALE GENOMIC DNA]</scope>
    <source>
        <strain evidence="2 3">CBS 147.97</strain>
    </source>
</reference>